<name>A0A4Q7YH55_9GAMM</name>
<keyword evidence="2" id="KW-1185">Reference proteome</keyword>
<reference evidence="1 2" key="1">
    <citation type="submission" date="2019-02" db="EMBL/GenBank/DDBJ databases">
        <title>Genomic Encyclopedia of Type Strains, Phase IV (KMG-IV): sequencing the most valuable type-strain genomes for metagenomic binning, comparative biology and taxonomic classification.</title>
        <authorList>
            <person name="Goeker M."/>
        </authorList>
    </citation>
    <scope>NUCLEOTIDE SEQUENCE [LARGE SCALE GENOMIC DNA]</scope>
    <source>
        <strain evidence="1 2">DSM 105135</strain>
    </source>
</reference>
<proteinExistence type="predicted"/>
<protein>
    <submittedName>
        <fullName evidence="1">Uncharacterized protein</fullName>
    </submittedName>
</protein>
<organism evidence="1 2">
    <name type="scientific">Fluviicoccus keumensis</name>
    <dbReference type="NCBI Taxonomy" id="1435465"/>
    <lineage>
        <taxon>Bacteria</taxon>
        <taxon>Pseudomonadati</taxon>
        <taxon>Pseudomonadota</taxon>
        <taxon>Gammaproteobacteria</taxon>
        <taxon>Moraxellales</taxon>
        <taxon>Moraxellaceae</taxon>
        <taxon>Fluviicoccus</taxon>
    </lineage>
</organism>
<evidence type="ECO:0000313" key="2">
    <source>
        <dbReference type="Proteomes" id="UP000292423"/>
    </source>
</evidence>
<dbReference type="RefSeq" id="WP_130415665.1">
    <property type="nucleotide sequence ID" value="NZ_SHKX01000017.1"/>
</dbReference>
<dbReference type="EMBL" id="SHKX01000017">
    <property type="protein sequence ID" value="RZU36737.1"/>
    <property type="molecule type" value="Genomic_DNA"/>
</dbReference>
<dbReference type="AlphaFoldDB" id="A0A4Q7YH55"/>
<sequence>MSRWLSNKDSVLQSKKITFQLIFKPHDPLFPWAAGLPWGAFPKVVKDLLELAHSQGVLTENGLDLVRGGGAAFALPKGAADVVPAREVAASSAQVEARESQATVVAHEPFVIRRYKPA</sequence>
<accession>A0A4Q7YH55</accession>
<evidence type="ECO:0000313" key="1">
    <source>
        <dbReference type="EMBL" id="RZU36737.1"/>
    </source>
</evidence>
<comment type="caution">
    <text evidence="1">The sequence shown here is derived from an EMBL/GenBank/DDBJ whole genome shotgun (WGS) entry which is preliminary data.</text>
</comment>
<gene>
    <name evidence="1" type="ORF">EV700_3203</name>
</gene>
<dbReference type="Proteomes" id="UP000292423">
    <property type="component" value="Unassembled WGS sequence"/>
</dbReference>